<evidence type="ECO:0000256" key="4">
    <source>
        <dbReference type="ARBA" id="ARBA00023315"/>
    </source>
</evidence>
<dbReference type="PIRSF" id="PIRSF000429">
    <property type="entry name" value="Ac-CoA_Ac_transf"/>
    <property type="match status" value="1"/>
</dbReference>
<dbReference type="InterPro" id="IPR020616">
    <property type="entry name" value="Thiolase_N"/>
</dbReference>
<evidence type="ECO:0000256" key="3">
    <source>
        <dbReference type="ARBA" id="ARBA00022679"/>
    </source>
</evidence>
<evidence type="ECO:0000256" key="2">
    <source>
        <dbReference type="ARBA" id="ARBA00012705"/>
    </source>
</evidence>
<evidence type="ECO:0000256" key="6">
    <source>
        <dbReference type="RuleBase" id="RU003557"/>
    </source>
</evidence>
<dbReference type="RefSeq" id="WP_282546059.1">
    <property type="nucleotide sequence ID" value="NZ_JASCIQ010000041.1"/>
</dbReference>
<dbReference type="InterPro" id="IPR020613">
    <property type="entry name" value="Thiolase_CS"/>
</dbReference>
<dbReference type="SUPFAM" id="SSF53901">
    <property type="entry name" value="Thiolase-like"/>
    <property type="match status" value="2"/>
</dbReference>
<feature type="domain" description="Thiolase C-terminal" evidence="8">
    <location>
        <begin position="282"/>
        <end position="402"/>
    </location>
</feature>
<dbReference type="EC" id="2.3.1.9" evidence="2"/>
<organism evidence="9 10">
    <name type="scientific">Streptomyces cavernicola</name>
    <dbReference type="NCBI Taxonomy" id="3043613"/>
    <lineage>
        <taxon>Bacteria</taxon>
        <taxon>Bacillati</taxon>
        <taxon>Actinomycetota</taxon>
        <taxon>Actinomycetes</taxon>
        <taxon>Kitasatosporales</taxon>
        <taxon>Streptomycetaceae</taxon>
        <taxon>Streptomyces</taxon>
    </lineage>
</organism>
<dbReference type="PROSITE" id="PS00737">
    <property type="entry name" value="THIOLASE_2"/>
    <property type="match status" value="1"/>
</dbReference>
<gene>
    <name evidence="9" type="ORF">QIS96_30595</name>
</gene>
<dbReference type="InterPro" id="IPR016039">
    <property type="entry name" value="Thiolase-like"/>
</dbReference>
<keyword evidence="3 6" id="KW-0808">Transferase</keyword>
<dbReference type="PROSITE" id="PS00099">
    <property type="entry name" value="THIOLASE_3"/>
    <property type="match status" value="1"/>
</dbReference>
<dbReference type="InterPro" id="IPR002155">
    <property type="entry name" value="Thiolase"/>
</dbReference>
<evidence type="ECO:0000313" key="10">
    <source>
        <dbReference type="Proteomes" id="UP001223978"/>
    </source>
</evidence>
<evidence type="ECO:0000259" key="7">
    <source>
        <dbReference type="Pfam" id="PF00108"/>
    </source>
</evidence>
<dbReference type="CDD" id="cd00751">
    <property type="entry name" value="thiolase"/>
    <property type="match status" value="1"/>
</dbReference>
<accession>A0ABT6SIY1</accession>
<sequence length="409" mass="42215">MTDSYVYAAARTPFGRFSGALAGVRPDDLAALAVNGVLAKTPGLDPAEIGDVVWGNANGAGEDNRNVGRMAVLLAGLPTSVPATTVNRLCGSSLDAAMIASRTIECGDADIVLTGGVESMSRAPWVLPKPERAYPAGDLTAVSTTLGWRLVNERMPKEWTVSLGEANEQLAERYSVPRERQDEFAVRSHRLADAAWTDGFYDDLVVPVTVDRKGRPVSDGEGSTVSRDEGIRAGSTVEKLASLKPSFRPDGAITAGNASPLSDGASAVLLGSAAAGARIGVDPLARVAGRGVFALDPQLFGFAPVEAAERALRSAGIGWSDVGAVELNEAFAVQSLACVDAWKVDPALVNAKGGAIALGHPLGASGGRLLGTLAHRLQESGERWGLAAICIGVGQALAVVLENVTGASR</sequence>
<dbReference type="GO" id="GO:0016746">
    <property type="term" value="F:acyltransferase activity"/>
    <property type="evidence" value="ECO:0007669"/>
    <property type="project" value="UniProtKB-KW"/>
</dbReference>
<dbReference type="InterPro" id="IPR020610">
    <property type="entry name" value="Thiolase_AS"/>
</dbReference>
<dbReference type="Pfam" id="PF00108">
    <property type="entry name" value="Thiolase_N"/>
    <property type="match status" value="1"/>
</dbReference>
<keyword evidence="10" id="KW-1185">Reference proteome</keyword>
<feature type="domain" description="Thiolase N-terminal" evidence="7">
    <location>
        <begin position="5"/>
        <end position="272"/>
    </location>
</feature>
<evidence type="ECO:0000256" key="5">
    <source>
        <dbReference type="ARBA" id="ARBA00040529"/>
    </source>
</evidence>
<dbReference type="PANTHER" id="PTHR18919">
    <property type="entry name" value="ACETYL-COA C-ACYLTRANSFERASE"/>
    <property type="match status" value="1"/>
</dbReference>
<protein>
    <recommendedName>
        <fullName evidence="5">Probable acetyl-CoA acetyltransferase</fullName>
        <ecNumber evidence="2">2.3.1.9</ecNumber>
    </recommendedName>
</protein>
<dbReference type="Proteomes" id="UP001223978">
    <property type="component" value="Unassembled WGS sequence"/>
</dbReference>
<proteinExistence type="inferred from homology"/>
<dbReference type="EMBL" id="JASCIQ010000041">
    <property type="protein sequence ID" value="MDI3408153.1"/>
    <property type="molecule type" value="Genomic_DNA"/>
</dbReference>
<reference evidence="9 10" key="1">
    <citation type="submission" date="2023-05" db="EMBL/GenBank/DDBJ databases">
        <title>Draft genome sequence of Streptomyces sp. B-S-A6 isolated from a cave soil in Thailand.</title>
        <authorList>
            <person name="Chamroensaksri N."/>
            <person name="Muangham S."/>
        </authorList>
    </citation>
    <scope>NUCLEOTIDE SEQUENCE [LARGE SCALE GENOMIC DNA]</scope>
    <source>
        <strain evidence="9 10">B-S-A6</strain>
    </source>
</reference>
<dbReference type="Gene3D" id="3.40.47.10">
    <property type="match status" value="1"/>
</dbReference>
<comment type="caution">
    <text evidence="9">The sequence shown here is derived from an EMBL/GenBank/DDBJ whole genome shotgun (WGS) entry which is preliminary data.</text>
</comment>
<comment type="similarity">
    <text evidence="1 6">Belongs to the thiolase-like superfamily. Thiolase family.</text>
</comment>
<evidence type="ECO:0000256" key="1">
    <source>
        <dbReference type="ARBA" id="ARBA00010982"/>
    </source>
</evidence>
<dbReference type="Pfam" id="PF02803">
    <property type="entry name" value="Thiolase_C"/>
    <property type="match status" value="1"/>
</dbReference>
<name>A0ABT6SIY1_9ACTN</name>
<keyword evidence="4 6" id="KW-0012">Acyltransferase</keyword>
<dbReference type="InterPro" id="IPR020617">
    <property type="entry name" value="Thiolase_C"/>
</dbReference>
<dbReference type="PANTHER" id="PTHR18919:SF107">
    <property type="entry name" value="ACETYL-COA ACETYLTRANSFERASE, CYTOSOLIC"/>
    <property type="match status" value="1"/>
</dbReference>
<evidence type="ECO:0000313" key="9">
    <source>
        <dbReference type="EMBL" id="MDI3408153.1"/>
    </source>
</evidence>
<evidence type="ECO:0000259" key="8">
    <source>
        <dbReference type="Pfam" id="PF02803"/>
    </source>
</evidence>
<dbReference type="NCBIfam" id="TIGR01930">
    <property type="entry name" value="AcCoA-C-Actrans"/>
    <property type="match status" value="1"/>
</dbReference>